<organism evidence="7 8">
    <name type="scientific">Sphaerisporangium aureirubrum</name>
    <dbReference type="NCBI Taxonomy" id="1544736"/>
    <lineage>
        <taxon>Bacteria</taxon>
        <taxon>Bacillati</taxon>
        <taxon>Actinomycetota</taxon>
        <taxon>Actinomycetes</taxon>
        <taxon>Streptosporangiales</taxon>
        <taxon>Streptosporangiaceae</taxon>
        <taxon>Sphaerisporangium</taxon>
    </lineage>
</organism>
<dbReference type="InterPro" id="IPR016032">
    <property type="entry name" value="Sig_transdc_resp-reg_C-effctor"/>
</dbReference>
<dbReference type="CDD" id="cd15831">
    <property type="entry name" value="BTAD"/>
    <property type="match status" value="1"/>
</dbReference>
<dbReference type="InterPro" id="IPR001867">
    <property type="entry name" value="OmpR/PhoB-type_DNA-bd"/>
</dbReference>
<feature type="DNA-binding region" description="OmpR/PhoB-type" evidence="5">
    <location>
        <begin position="1"/>
        <end position="97"/>
    </location>
</feature>
<dbReference type="SUPFAM" id="SSF46894">
    <property type="entry name" value="C-terminal effector domain of the bipartite response regulators"/>
    <property type="match status" value="1"/>
</dbReference>
<reference evidence="8" key="1">
    <citation type="journal article" date="2019" name="Int. J. Syst. Evol. Microbiol.">
        <title>The Global Catalogue of Microorganisms (GCM) 10K type strain sequencing project: providing services to taxonomists for standard genome sequencing and annotation.</title>
        <authorList>
            <consortium name="The Broad Institute Genomics Platform"/>
            <consortium name="The Broad Institute Genome Sequencing Center for Infectious Disease"/>
            <person name="Wu L."/>
            <person name="Ma J."/>
        </authorList>
    </citation>
    <scope>NUCLEOTIDE SEQUENCE [LARGE SCALE GENOMIC DNA]</scope>
    <source>
        <strain evidence="8">JCM 30346</strain>
    </source>
</reference>
<feature type="domain" description="OmpR/PhoB-type" evidence="6">
    <location>
        <begin position="1"/>
        <end position="97"/>
    </location>
</feature>
<dbReference type="Pfam" id="PF03704">
    <property type="entry name" value="BTAD"/>
    <property type="match status" value="1"/>
</dbReference>
<evidence type="ECO:0000256" key="1">
    <source>
        <dbReference type="ARBA" id="ARBA00005820"/>
    </source>
</evidence>
<evidence type="ECO:0000313" key="8">
    <source>
        <dbReference type="Proteomes" id="UP001596137"/>
    </source>
</evidence>
<dbReference type="Gene3D" id="1.25.40.10">
    <property type="entry name" value="Tetratricopeptide repeat domain"/>
    <property type="match status" value="1"/>
</dbReference>
<dbReference type="InterPro" id="IPR011990">
    <property type="entry name" value="TPR-like_helical_dom_sf"/>
</dbReference>
<dbReference type="Pfam" id="PF00486">
    <property type="entry name" value="Trans_reg_C"/>
    <property type="match status" value="1"/>
</dbReference>
<gene>
    <name evidence="7" type="ORF">ACFP1K_16080</name>
</gene>
<evidence type="ECO:0000256" key="5">
    <source>
        <dbReference type="PROSITE-ProRule" id="PRU01091"/>
    </source>
</evidence>
<sequence>MSGLGTDLRISLLGPITASAAGGPVYLGPVKQREILAVLALRRRSVVSVQQVAGDLWGDDPPMSAANLVHTYIGRLRRLLGEHAVLHSHRPGYQLAVTGEQVDATVFERHLARGRTALLAGGPDSAQAAFAAALALWTGPRPLDGASGPLAAAERARLAELRLDASESLAAVRLARGDHAGLVAELRSLVAGNPLRERLWALLLTALAYASRRAEALAAFHEVRALLSDRLGVDPSGELTGIYHSLLHDTRPPPPIPSLARVV</sequence>
<comment type="similarity">
    <text evidence="1">Belongs to the AfsR/DnrI/RedD regulatory family.</text>
</comment>
<name>A0ABW1NIB1_9ACTN</name>
<keyword evidence="3 5" id="KW-0238">DNA-binding</keyword>
<dbReference type="SMART" id="SM01043">
    <property type="entry name" value="BTAD"/>
    <property type="match status" value="1"/>
</dbReference>
<dbReference type="Proteomes" id="UP001596137">
    <property type="component" value="Unassembled WGS sequence"/>
</dbReference>
<keyword evidence="2" id="KW-0805">Transcription regulation</keyword>
<dbReference type="InterPro" id="IPR051677">
    <property type="entry name" value="AfsR-DnrI-RedD_regulator"/>
</dbReference>
<evidence type="ECO:0000259" key="6">
    <source>
        <dbReference type="PROSITE" id="PS51755"/>
    </source>
</evidence>
<evidence type="ECO:0000256" key="2">
    <source>
        <dbReference type="ARBA" id="ARBA00023015"/>
    </source>
</evidence>
<keyword evidence="8" id="KW-1185">Reference proteome</keyword>
<dbReference type="EMBL" id="JBHSRF010000019">
    <property type="protein sequence ID" value="MFC6082688.1"/>
    <property type="molecule type" value="Genomic_DNA"/>
</dbReference>
<accession>A0ABW1NIB1</accession>
<proteinExistence type="inferred from homology"/>
<evidence type="ECO:0000256" key="4">
    <source>
        <dbReference type="ARBA" id="ARBA00023163"/>
    </source>
</evidence>
<dbReference type="SUPFAM" id="SSF48452">
    <property type="entry name" value="TPR-like"/>
    <property type="match status" value="1"/>
</dbReference>
<keyword evidence="4" id="KW-0804">Transcription</keyword>
<dbReference type="InterPro" id="IPR036388">
    <property type="entry name" value="WH-like_DNA-bd_sf"/>
</dbReference>
<evidence type="ECO:0000256" key="3">
    <source>
        <dbReference type="ARBA" id="ARBA00023125"/>
    </source>
</evidence>
<dbReference type="SMART" id="SM00862">
    <property type="entry name" value="Trans_reg_C"/>
    <property type="match status" value="1"/>
</dbReference>
<dbReference type="PANTHER" id="PTHR35807">
    <property type="entry name" value="TRANSCRIPTIONAL REGULATOR REDD-RELATED"/>
    <property type="match status" value="1"/>
</dbReference>
<dbReference type="PROSITE" id="PS51755">
    <property type="entry name" value="OMPR_PHOB"/>
    <property type="match status" value="1"/>
</dbReference>
<dbReference type="InterPro" id="IPR005158">
    <property type="entry name" value="BTAD"/>
</dbReference>
<comment type="caution">
    <text evidence="7">The sequence shown here is derived from an EMBL/GenBank/DDBJ whole genome shotgun (WGS) entry which is preliminary data.</text>
</comment>
<protein>
    <submittedName>
        <fullName evidence="7">BTAD domain-containing putative transcriptional regulator</fullName>
    </submittedName>
</protein>
<dbReference type="RefSeq" id="WP_380753292.1">
    <property type="nucleotide sequence ID" value="NZ_JBHSRF010000019.1"/>
</dbReference>
<evidence type="ECO:0000313" key="7">
    <source>
        <dbReference type="EMBL" id="MFC6082688.1"/>
    </source>
</evidence>
<dbReference type="Gene3D" id="1.10.10.10">
    <property type="entry name" value="Winged helix-like DNA-binding domain superfamily/Winged helix DNA-binding domain"/>
    <property type="match status" value="1"/>
</dbReference>
<dbReference type="PANTHER" id="PTHR35807:SF1">
    <property type="entry name" value="TRANSCRIPTIONAL REGULATOR REDD"/>
    <property type="match status" value="1"/>
</dbReference>